<dbReference type="Proteomes" id="UP000186607">
    <property type="component" value="Unassembled WGS sequence"/>
</dbReference>
<evidence type="ECO:0000313" key="2">
    <source>
        <dbReference type="Proteomes" id="UP000186607"/>
    </source>
</evidence>
<protein>
    <submittedName>
        <fullName evidence="1">Uncharacterized protein</fullName>
    </submittedName>
</protein>
<organism evidence="1 2">
    <name type="scientific">Deinococcus marmoris</name>
    <dbReference type="NCBI Taxonomy" id="249408"/>
    <lineage>
        <taxon>Bacteria</taxon>
        <taxon>Thermotogati</taxon>
        <taxon>Deinococcota</taxon>
        <taxon>Deinococci</taxon>
        <taxon>Deinococcales</taxon>
        <taxon>Deinococcaceae</taxon>
        <taxon>Deinococcus</taxon>
    </lineage>
</organism>
<accession>A0A1U7NSN5</accession>
<name>A0A1U7NSN5_9DEIO</name>
<dbReference type="RefSeq" id="WP_075836559.1">
    <property type="nucleotide sequence ID" value="NZ_MSTI01000158.1"/>
</dbReference>
<dbReference type="AlphaFoldDB" id="A0A1U7NSN5"/>
<gene>
    <name evidence="1" type="ORF">BOO71_0013531</name>
</gene>
<keyword evidence="2" id="KW-1185">Reference proteome</keyword>
<reference evidence="1 2" key="1">
    <citation type="submission" date="2017-01" db="EMBL/GenBank/DDBJ databases">
        <title>Genome Analysis of Deinococcus marmoris KOPRI26562.</title>
        <authorList>
            <person name="Kim J.H."/>
            <person name="Oh H.-M."/>
        </authorList>
    </citation>
    <scope>NUCLEOTIDE SEQUENCE [LARGE SCALE GENOMIC DNA]</scope>
    <source>
        <strain evidence="1 2">KOPRI26562</strain>
    </source>
</reference>
<proteinExistence type="predicted"/>
<evidence type="ECO:0000313" key="1">
    <source>
        <dbReference type="EMBL" id="OLV15926.1"/>
    </source>
</evidence>
<sequence length="174" mass="19259">MTSLTFEHIHEAVAEAFPELARPLALLCEDEIFSTNGVPRQYSGTSMLLRYFLEVLVALPVSPHRNAALHRAFAFIERMLASPDHDLVGLAEIQLIEGQPAWWYQRALPFAGPLYQQAAGRVSGKLWTQATAPGAPPYSPEVDLHDLYEVRPAIASMLAPDGLTLEDIPDREPT</sequence>
<comment type="caution">
    <text evidence="1">The sequence shown here is derived from an EMBL/GenBank/DDBJ whole genome shotgun (WGS) entry which is preliminary data.</text>
</comment>
<dbReference type="OrthoDB" id="70658at2"/>
<dbReference type="EMBL" id="MSTI01000158">
    <property type="protein sequence ID" value="OLV15926.1"/>
    <property type="molecule type" value="Genomic_DNA"/>
</dbReference>